<evidence type="ECO:0000313" key="1">
    <source>
        <dbReference type="EMBL" id="OMJ64992.1"/>
    </source>
</evidence>
<evidence type="ECO:0000313" key="2">
    <source>
        <dbReference type="Proteomes" id="UP000187209"/>
    </source>
</evidence>
<comment type="caution">
    <text evidence="1">The sequence shown here is derived from an EMBL/GenBank/DDBJ whole genome shotgun (WGS) entry which is preliminary data.</text>
</comment>
<accession>A0A1R2AKE0</accession>
<dbReference type="OrthoDB" id="449108at2759"/>
<dbReference type="EMBL" id="MPUH01002586">
    <property type="protein sequence ID" value="OMJ64992.1"/>
    <property type="molecule type" value="Genomic_DNA"/>
</dbReference>
<keyword evidence="2" id="KW-1185">Reference proteome</keyword>
<sequence>MNGLGNKKATGPDGIPSELVKYGGKPMMSLMMHLMENILNTGRVPIEMKREYVVLIPKKKDSKQPQDMRPITLINSIYKLIDKLITEILKNDIETKKLMHEA</sequence>
<evidence type="ECO:0008006" key="3">
    <source>
        <dbReference type="Google" id="ProtNLM"/>
    </source>
</evidence>
<protein>
    <recommendedName>
        <fullName evidence="3">Reverse transcriptase domain-containing protein</fullName>
    </recommendedName>
</protein>
<gene>
    <name evidence="1" type="ORF">SteCoe_40045</name>
</gene>
<name>A0A1R2AKE0_9CILI</name>
<reference evidence="1 2" key="1">
    <citation type="submission" date="2016-11" db="EMBL/GenBank/DDBJ databases">
        <title>The macronuclear genome of Stentor coeruleus: a giant cell with tiny introns.</title>
        <authorList>
            <person name="Slabodnick M."/>
            <person name="Ruby J.G."/>
            <person name="Reiff S.B."/>
            <person name="Swart E.C."/>
            <person name="Gosai S."/>
            <person name="Prabakaran S."/>
            <person name="Witkowska E."/>
            <person name="Larue G.E."/>
            <person name="Fisher S."/>
            <person name="Freeman R.M."/>
            <person name="Gunawardena J."/>
            <person name="Chu W."/>
            <person name="Stover N.A."/>
            <person name="Gregory B.D."/>
            <person name="Nowacki M."/>
            <person name="Derisi J."/>
            <person name="Roy S.W."/>
            <person name="Marshall W.F."/>
            <person name="Sood P."/>
        </authorList>
    </citation>
    <scope>NUCLEOTIDE SEQUENCE [LARGE SCALE GENOMIC DNA]</scope>
    <source>
        <strain evidence="1">WM001</strain>
    </source>
</reference>
<proteinExistence type="predicted"/>
<dbReference type="Proteomes" id="UP000187209">
    <property type="component" value="Unassembled WGS sequence"/>
</dbReference>
<dbReference type="PANTHER" id="PTHR19446">
    <property type="entry name" value="REVERSE TRANSCRIPTASES"/>
    <property type="match status" value="1"/>
</dbReference>
<organism evidence="1 2">
    <name type="scientific">Stentor coeruleus</name>
    <dbReference type="NCBI Taxonomy" id="5963"/>
    <lineage>
        <taxon>Eukaryota</taxon>
        <taxon>Sar</taxon>
        <taxon>Alveolata</taxon>
        <taxon>Ciliophora</taxon>
        <taxon>Postciliodesmatophora</taxon>
        <taxon>Heterotrichea</taxon>
        <taxon>Heterotrichida</taxon>
        <taxon>Stentoridae</taxon>
        <taxon>Stentor</taxon>
    </lineage>
</organism>
<dbReference type="AlphaFoldDB" id="A0A1R2AKE0"/>